<dbReference type="AlphaFoldDB" id="A0A1S8DDG8"/>
<comment type="caution">
    <text evidence="3">The sequence shown here is derived from an EMBL/GenBank/DDBJ whole genome shotgun (WGS) entry which is preliminary data.</text>
</comment>
<dbReference type="STRING" id="254161.SAMN05216256_105170"/>
<keyword evidence="1" id="KW-0812">Transmembrane</keyword>
<keyword evidence="1" id="KW-1133">Transmembrane helix</keyword>
<proteinExistence type="predicted"/>
<organism evidence="3 4">
    <name type="scientific">Halopseudomonas pachastrellae</name>
    <dbReference type="NCBI Taxonomy" id="254161"/>
    <lineage>
        <taxon>Bacteria</taxon>
        <taxon>Pseudomonadati</taxon>
        <taxon>Pseudomonadota</taxon>
        <taxon>Gammaproteobacteria</taxon>
        <taxon>Pseudomonadales</taxon>
        <taxon>Pseudomonadaceae</taxon>
        <taxon>Halopseudomonas</taxon>
    </lineage>
</organism>
<reference evidence="3 4" key="1">
    <citation type="submission" date="2017-01" db="EMBL/GenBank/DDBJ databases">
        <title>Draft genome sequence of Pseudomonas pachastrellae type strain CCUG 46540T from a deep sea.</title>
        <authorList>
            <person name="Gomila M."/>
            <person name="Mulet M."/>
            <person name="Lalucat J."/>
            <person name="Garcia-Valdes E."/>
        </authorList>
    </citation>
    <scope>NUCLEOTIDE SEQUENCE [LARGE SCALE GENOMIC DNA]</scope>
    <source>
        <strain evidence="3 4">CCUG 46540</strain>
    </source>
</reference>
<dbReference type="PANTHER" id="PTHR36698:SF2">
    <property type="entry name" value="MCE_MLAD DOMAIN-CONTAINING PROTEIN"/>
    <property type="match status" value="1"/>
</dbReference>
<evidence type="ECO:0000256" key="1">
    <source>
        <dbReference type="SAM" id="Phobius"/>
    </source>
</evidence>
<dbReference type="EMBL" id="MUBC01000053">
    <property type="protein sequence ID" value="ONM42682.1"/>
    <property type="molecule type" value="Genomic_DNA"/>
</dbReference>
<dbReference type="InterPro" id="IPR003399">
    <property type="entry name" value="Mce/MlaD"/>
</dbReference>
<dbReference type="Pfam" id="PF02470">
    <property type="entry name" value="MlaD"/>
    <property type="match status" value="1"/>
</dbReference>
<dbReference type="OrthoDB" id="9806984at2"/>
<feature type="domain" description="Mce/MlaD" evidence="2">
    <location>
        <begin position="38"/>
        <end position="114"/>
    </location>
</feature>
<dbReference type="PANTHER" id="PTHR36698">
    <property type="entry name" value="BLL5892 PROTEIN"/>
    <property type="match status" value="1"/>
</dbReference>
<accession>A0A1S8DDG8</accession>
<sequence>METRANHVLIGLFTVLATLASIIFAIWLSSASTSSEQNYYTVVFKQAVTGLSRGSAVQFSGIRIGEITELSLDHDDPRIVRARILIDADVPIKQDTKARLSFTGITGNSVIELTHNDPNSPPLTAKRGEDPVIYATPSPLASLLSNGEDLMTNINKLVVNAGDVLSENNVRHLSETLEGLNQATQSIADPNGNLQQLIAELRSTSEAATQTLENSSRLIADADQLLNQEGAQTLQSARQTMASVADTSAQLEQILSENRYALKSGMQGLGQLDPAINELRDTLAELRNLTRRLQDDPARFLLGRDQRQEFQP</sequence>
<evidence type="ECO:0000313" key="3">
    <source>
        <dbReference type="EMBL" id="ONM42682.1"/>
    </source>
</evidence>
<dbReference type="SUPFAM" id="SSF58104">
    <property type="entry name" value="Methyl-accepting chemotaxis protein (MCP) signaling domain"/>
    <property type="match status" value="1"/>
</dbReference>
<protein>
    <submittedName>
        <fullName evidence="3">ABC transporter permease</fullName>
    </submittedName>
</protein>
<keyword evidence="4" id="KW-1185">Reference proteome</keyword>
<keyword evidence="1" id="KW-0472">Membrane</keyword>
<evidence type="ECO:0000313" key="4">
    <source>
        <dbReference type="Proteomes" id="UP000242847"/>
    </source>
</evidence>
<dbReference type="Proteomes" id="UP000242847">
    <property type="component" value="Unassembled WGS sequence"/>
</dbReference>
<feature type="transmembrane region" description="Helical" evidence="1">
    <location>
        <begin position="7"/>
        <end position="28"/>
    </location>
</feature>
<name>A0A1S8DDG8_9GAMM</name>
<dbReference type="RefSeq" id="WP_083728920.1">
    <property type="nucleotide sequence ID" value="NZ_FOUD01000005.1"/>
</dbReference>
<gene>
    <name evidence="3" type="ORF">BXT89_16740</name>
</gene>
<evidence type="ECO:0000259" key="2">
    <source>
        <dbReference type="Pfam" id="PF02470"/>
    </source>
</evidence>